<evidence type="ECO:0000256" key="5">
    <source>
        <dbReference type="RuleBase" id="RU362076"/>
    </source>
</evidence>
<evidence type="ECO:0000259" key="7">
    <source>
        <dbReference type="Pfam" id="PF13860"/>
    </source>
</evidence>
<reference evidence="9 10" key="1">
    <citation type="submission" date="2020-02" db="EMBL/GenBank/DDBJ databases">
        <title>Ideonella bacterium strain TBM-1.</title>
        <authorList>
            <person name="Chen W.-M."/>
        </authorList>
    </citation>
    <scope>NUCLEOTIDE SEQUENCE [LARGE SCALE GENOMIC DNA]</scope>
    <source>
        <strain evidence="9 10">TBM-1</strain>
    </source>
</reference>
<keyword evidence="10" id="KW-1185">Reference proteome</keyword>
<evidence type="ECO:0000313" key="10">
    <source>
        <dbReference type="Proteomes" id="UP000484255"/>
    </source>
</evidence>
<keyword evidence="9" id="KW-0969">Cilium</keyword>
<evidence type="ECO:0000256" key="3">
    <source>
        <dbReference type="ARBA" id="ARBA00022795"/>
    </source>
</evidence>
<dbReference type="Gene3D" id="2.30.30.910">
    <property type="match status" value="1"/>
</dbReference>
<comment type="caution">
    <text evidence="9">The sequence shown here is derived from an EMBL/GenBank/DDBJ whole genome shotgun (WGS) entry which is preliminary data.</text>
</comment>
<evidence type="ECO:0000256" key="2">
    <source>
        <dbReference type="ARBA" id="ARBA00016013"/>
    </source>
</evidence>
<dbReference type="Pfam" id="PF03963">
    <property type="entry name" value="FlgD"/>
    <property type="match status" value="1"/>
</dbReference>
<comment type="function">
    <text evidence="4 5">Required for flagellar hook formation. May act as a scaffolding protein.</text>
</comment>
<gene>
    <name evidence="9" type="ORF">G3A44_01985</name>
</gene>
<dbReference type="InterPro" id="IPR025963">
    <property type="entry name" value="FLgD_Tudor"/>
</dbReference>
<keyword evidence="9" id="KW-0282">Flagellum</keyword>
<organism evidence="9 10">
    <name type="scientific">Ideonella livida</name>
    <dbReference type="NCBI Taxonomy" id="2707176"/>
    <lineage>
        <taxon>Bacteria</taxon>
        <taxon>Pseudomonadati</taxon>
        <taxon>Pseudomonadota</taxon>
        <taxon>Betaproteobacteria</taxon>
        <taxon>Burkholderiales</taxon>
        <taxon>Sphaerotilaceae</taxon>
        <taxon>Ideonella</taxon>
    </lineage>
</organism>
<dbReference type="Pfam" id="PF13860">
    <property type="entry name" value="FlgD_ig"/>
    <property type="match status" value="1"/>
</dbReference>
<dbReference type="InterPro" id="IPR005648">
    <property type="entry name" value="FlgD"/>
</dbReference>
<evidence type="ECO:0000313" key="9">
    <source>
        <dbReference type="EMBL" id="NDY89959.1"/>
    </source>
</evidence>
<dbReference type="Pfam" id="PF13861">
    <property type="entry name" value="FLgD_tudor"/>
    <property type="match status" value="1"/>
</dbReference>
<feature type="region of interest" description="Disordered" evidence="6">
    <location>
        <begin position="1"/>
        <end position="26"/>
    </location>
</feature>
<dbReference type="GO" id="GO:0044781">
    <property type="term" value="P:bacterial-type flagellum organization"/>
    <property type="evidence" value="ECO:0007669"/>
    <property type="project" value="UniProtKB-UniRule"/>
</dbReference>
<proteinExistence type="inferred from homology"/>
<evidence type="ECO:0000256" key="4">
    <source>
        <dbReference type="ARBA" id="ARBA00024746"/>
    </source>
</evidence>
<comment type="similarity">
    <text evidence="1 5">Belongs to the FlgD family.</text>
</comment>
<dbReference type="AlphaFoldDB" id="A0A7C9TGQ7"/>
<feature type="domain" description="FlgD Tudor-like" evidence="8">
    <location>
        <begin position="88"/>
        <end position="215"/>
    </location>
</feature>
<keyword evidence="9" id="KW-0966">Cell projection</keyword>
<dbReference type="RefSeq" id="WP_163455795.1">
    <property type="nucleotide sequence ID" value="NZ_JAAGOH010000001.1"/>
</dbReference>
<keyword evidence="3 5" id="KW-1005">Bacterial flagellum biogenesis</keyword>
<protein>
    <recommendedName>
        <fullName evidence="2 5">Basal-body rod modification protein FlgD</fullName>
    </recommendedName>
</protein>
<dbReference type="Gene3D" id="2.60.40.4070">
    <property type="match status" value="1"/>
</dbReference>
<name>A0A7C9TGQ7_9BURK</name>
<feature type="domain" description="FlgD/Vpr Ig-like" evidence="7">
    <location>
        <begin position="104"/>
        <end position="157"/>
    </location>
</feature>
<dbReference type="EMBL" id="JAAGOH010000001">
    <property type="protein sequence ID" value="NDY89959.1"/>
    <property type="molecule type" value="Genomic_DNA"/>
</dbReference>
<dbReference type="Proteomes" id="UP000484255">
    <property type="component" value="Unassembled WGS sequence"/>
</dbReference>
<evidence type="ECO:0000256" key="6">
    <source>
        <dbReference type="SAM" id="MobiDB-lite"/>
    </source>
</evidence>
<dbReference type="InterPro" id="IPR025965">
    <property type="entry name" value="FlgD/Vpr_Ig-like"/>
</dbReference>
<accession>A0A7C9TGQ7</accession>
<evidence type="ECO:0000259" key="8">
    <source>
        <dbReference type="Pfam" id="PF13861"/>
    </source>
</evidence>
<evidence type="ECO:0000256" key="1">
    <source>
        <dbReference type="ARBA" id="ARBA00010577"/>
    </source>
</evidence>
<sequence>MTTTSVLSSTSTSTRSSSSTSALGGTTAQEASDRFLKLLVTQMQNQDPLNPTDNAQITSQMAQISTVSGIENLNTTVGGLNTQFLQLQALQGASLVGREVALASDALRQSGGKADAGFELAAAADKVTVDIYDAGNVKIGTLNLGAQAAGRHDFEWTVPSAYQDDSLHFTVTATAAGKELSTNTLSYQKVNAVSQQNGTLALELANGSLISSSDVYAYL</sequence>